<evidence type="ECO:0000313" key="8">
    <source>
        <dbReference type="Proteomes" id="UP000017184"/>
    </source>
</evidence>
<dbReference type="EC" id="3.1.-.-" evidence="5"/>
<dbReference type="HOGENOM" id="CLU_064761_2_0_4"/>
<dbReference type="PATRIC" id="fig|946483.4.peg.1855"/>
<evidence type="ECO:0000256" key="1">
    <source>
        <dbReference type="ARBA" id="ARBA00009921"/>
    </source>
</evidence>
<dbReference type="InterPro" id="IPR013520">
    <property type="entry name" value="Ribonucl_H"/>
</dbReference>
<dbReference type="GO" id="GO:0003676">
    <property type="term" value="F:nucleic acid binding"/>
    <property type="evidence" value="ECO:0007669"/>
    <property type="project" value="InterPro"/>
</dbReference>
<dbReference type="InterPro" id="IPR012337">
    <property type="entry name" value="RNaseH-like_sf"/>
</dbReference>
<comment type="similarity">
    <text evidence="1 5">Belongs to the oligoribonuclease family.</text>
</comment>
<dbReference type="EMBL" id="CP004885">
    <property type="protein sequence ID" value="AGX87918.1"/>
    <property type="molecule type" value="Genomic_DNA"/>
</dbReference>
<evidence type="ECO:0000259" key="6">
    <source>
        <dbReference type="SMART" id="SM00479"/>
    </source>
</evidence>
<name>U5NCH2_9BURK</name>
<dbReference type="NCBIfam" id="NF003765">
    <property type="entry name" value="PRK05359.1"/>
    <property type="match status" value="1"/>
</dbReference>
<keyword evidence="5" id="KW-0963">Cytoplasm</keyword>
<dbReference type="PANTHER" id="PTHR11046">
    <property type="entry name" value="OLIGORIBONUCLEASE, MITOCHONDRIAL"/>
    <property type="match status" value="1"/>
</dbReference>
<dbReference type="AlphaFoldDB" id="U5NCH2"/>
<dbReference type="InterPro" id="IPR036397">
    <property type="entry name" value="RNaseH_sf"/>
</dbReference>
<dbReference type="KEGG" id="cbx:Cenrod_1834"/>
<evidence type="ECO:0000256" key="3">
    <source>
        <dbReference type="ARBA" id="ARBA00022801"/>
    </source>
</evidence>
<evidence type="ECO:0000256" key="4">
    <source>
        <dbReference type="ARBA" id="ARBA00022839"/>
    </source>
</evidence>
<dbReference type="OrthoDB" id="9801329at2"/>
<dbReference type="PANTHER" id="PTHR11046:SF0">
    <property type="entry name" value="OLIGORIBONUCLEASE, MITOCHONDRIAL"/>
    <property type="match status" value="1"/>
</dbReference>
<keyword evidence="2 5" id="KW-0540">Nuclease</keyword>
<dbReference type="SUPFAM" id="SSF53098">
    <property type="entry name" value="Ribonuclease H-like"/>
    <property type="match status" value="1"/>
</dbReference>
<dbReference type="Gene3D" id="3.30.420.10">
    <property type="entry name" value="Ribonuclease H-like superfamily/Ribonuclease H"/>
    <property type="match status" value="1"/>
</dbReference>
<dbReference type="CDD" id="cd06135">
    <property type="entry name" value="Orn"/>
    <property type="match status" value="1"/>
</dbReference>
<dbReference type="GO" id="GO:0000175">
    <property type="term" value="F:3'-5'-RNA exonuclease activity"/>
    <property type="evidence" value="ECO:0007669"/>
    <property type="project" value="InterPro"/>
</dbReference>
<keyword evidence="4 5" id="KW-0269">Exonuclease</keyword>
<protein>
    <recommendedName>
        <fullName evidence="5">Oligoribonuclease</fullName>
        <ecNumber evidence="5">3.1.-.-</ecNumber>
    </recommendedName>
</protein>
<dbReference type="GO" id="GO:0006259">
    <property type="term" value="P:DNA metabolic process"/>
    <property type="evidence" value="ECO:0007669"/>
    <property type="project" value="UniProtKB-ARBA"/>
</dbReference>
<accession>U5NCH2</accession>
<dbReference type="Proteomes" id="UP000017184">
    <property type="component" value="Chromosome"/>
</dbReference>
<proteinExistence type="inferred from homology"/>
<comment type="subcellular location">
    <subcellularLocation>
        <location evidence="5">Cytoplasm</location>
    </subcellularLocation>
</comment>
<dbReference type="Pfam" id="PF00929">
    <property type="entry name" value="RNase_T"/>
    <property type="match status" value="1"/>
</dbReference>
<comment type="function">
    <text evidence="5">3'-to-5' exoribonuclease specific for small oligoribonucleotides.</text>
</comment>
<dbReference type="STRING" id="946483.Cenrod_1834"/>
<dbReference type="InterPro" id="IPR022894">
    <property type="entry name" value="Oligoribonuclease"/>
</dbReference>
<evidence type="ECO:0000256" key="2">
    <source>
        <dbReference type="ARBA" id="ARBA00022722"/>
    </source>
</evidence>
<dbReference type="HAMAP" id="MF_00045">
    <property type="entry name" value="Oligoribonuclease"/>
    <property type="match status" value="1"/>
</dbReference>
<dbReference type="eggNOG" id="COG1949">
    <property type="taxonomic scope" value="Bacteria"/>
</dbReference>
<evidence type="ECO:0000313" key="7">
    <source>
        <dbReference type="EMBL" id="AGX87918.1"/>
    </source>
</evidence>
<feature type="active site" evidence="5">
    <location>
        <position position="147"/>
    </location>
</feature>
<organism evidence="7 8">
    <name type="scientific">Candidatus Symbiobacter mobilis CR</name>
    <dbReference type="NCBI Taxonomy" id="946483"/>
    <lineage>
        <taxon>Bacteria</taxon>
        <taxon>Pseudomonadati</taxon>
        <taxon>Pseudomonadota</taxon>
        <taxon>Betaproteobacteria</taxon>
        <taxon>Burkholderiales</taxon>
        <taxon>Comamonadaceae</taxon>
    </lineage>
</organism>
<dbReference type="GO" id="GO:0005737">
    <property type="term" value="C:cytoplasm"/>
    <property type="evidence" value="ECO:0007669"/>
    <property type="project" value="UniProtKB-SubCell"/>
</dbReference>
<feature type="domain" description="Exonuclease" evidence="6">
    <location>
        <begin position="25"/>
        <end position="198"/>
    </location>
</feature>
<dbReference type="RefSeq" id="WP_022774377.1">
    <property type="nucleotide sequence ID" value="NC_022576.1"/>
</dbReference>
<keyword evidence="3 5" id="KW-0378">Hydrolase</keyword>
<gene>
    <name evidence="5" type="primary">orn</name>
    <name evidence="7" type="ORF">Cenrod_1834</name>
</gene>
<sequence length="200" mass="22882">MPRMESPAIAPAKVSSGELSKSERNLVWVDCEMTGLHPETDRLLEIAVVVTGPHLEARTDGPVLVLRQEEDVLGRMDKWNRNTHAKTGLLDKVRASTLGEEDAQGELLAFLARYVPAHASPMCGDCVSQDRRFLVRYLPHFDAYFHYRNLDVATLRELARRWAPEVYRGFRKKQRHTALADVHEAIDALEHYRRVFLQIP</sequence>
<evidence type="ECO:0000256" key="5">
    <source>
        <dbReference type="HAMAP-Rule" id="MF_00045"/>
    </source>
</evidence>
<reference evidence="7 8" key="1">
    <citation type="journal article" date="2013" name="Genome Biol.">
        <title>Genomic analysis reveals key aspects of prokaryotic symbiosis in the phototrophic consortium "Chlorochromatium aggregatum".</title>
        <authorList>
            <person name="Liu Z."/>
            <person name="Muller J."/>
            <person name="Li T."/>
            <person name="Alvey R.M."/>
            <person name="Vogl K."/>
            <person name="Frigaard N.U."/>
            <person name="Rockwell N.C."/>
            <person name="Boyd E.S."/>
            <person name="Tomsho L.P."/>
            <person name="Schuster S.C."/>
            <person name="Henke P."/>
            <person name="Rohde M."/>
            <person name="Overmann J."/>
            <person name="Bryant D.A."/>
        </authorList>
    </citation>
    <scope>NUCLEOTIDE SEQUENCE [LARGE SCALE GENOMIC DNA]</scope>
    <source>
        <strain evidence="7">CR</strain>
    </source>
</reference>
<dbReference type="SMART" id="SM00479">
    <property type="entry name" value="EXOIII"/>
    <property type="match status" value="1"/>
</dbReference>
<keyword evidence="8" id="KW-1185">Reference proteome</keyword>